<proteinExistence type="predicted"/>
<keyword evidence="3" id="KW-1185">Reference proteome</keyword>
<evidence type="ECO:0000313" key="2">
    <source>
        <dbReference type="EMBL" id="TNN04724.1"/>
    </source>
</evidence>
<evidence type="ECO:0000313" key="3">
    <source>
        <dbReference type="Proteomes" id="UP000311919"/>
    </source>
</evidence>
<comment type="caution">
    <text evidence="2">The sequence shown here is derived from an EMBL/GenBank/DDBJ whole genome shotgun (WGS) entry which is preliminary data.</text>
</comment>
<reference evidence="2 3" key="1">
    <citation type="submission" date="2019-03" db="EMBL/GenBank/DDBJ databases">
        <title>An improved genome assembly of the fluke Schistosoma japonicum.</title>
        <authorList>
            <person name="Hu W."/>
            <person name="Luo F."/>
            <person name="Yin M."/>
            <person name="Mo X."/>
            <person name="Sun C."/>
            <person name="Wu Q."/>
            <person name="Zhu B."/>
            <person name="Xiang M."/>
            <person name="Wang J."/>
            <person name="Wang Y."/>
            <person name="Zhang T."/>
            <person name="Xu B."/>
            <person name="Zheng H."/>
            <person name="Feng Z."/>
        </authorList>
    </citation>
    <scope>NUCLEOTIDE SEQUENCE [LARGE SCALE GENOMIC DNA]</scope>
    <source>
        <strain evidence="2">HuSjv2</strain>
        <tissue evidence="2">Worms</tissue>
    </source>
</reference>
<dbReference type="AlphaFoldDB" id="A0A4Z2CL19"/>
<evidence type="ECO:0000256" key="1">
    <source>
        <dbReference type="SAM" id="MobiDB-lite"/>
    </source>
</evidence>
<protein>
    <submittedName>
        <fullName evidence="2">Uncharacterized protein</fullName>
    </submittedName>
</protein>
<gene>
    <name evidence="2" type="ORF">EWB00_000348</name>
</gene>
<name>A0A4Z2CL19_SCHJA</name>
<accession>A0A4Z2CL19</accession>
<dbReference type="Proteomes" id="UP000311919">
    <property type="component" value="Unassembled WGS sequence"/>
</dbReference>
<feature type="region of interest" description="Disordered" evidence="1">
    <location>
        <begin position="1"/>
        <end position="46"/>
    </location>
</feature>
<dbReference type="EMBL" id="SKCS01001081">
    <property type="protein sequence ID" value="TNN04724.1"/>
    <property type="molecule type" value="Genomic_DNA"/>
</dbReference>
<organism evidence="2 3">
    <name type="scientific">Schistosoma japonicum</name>
    <name type="common">Blood fluke</name>
    <dbReference type="NCBI Taxonomy" id="6182"/>
    <lineage>
        <taxon>Eukaryota</taxon>
        <taxon>Metazoa</taxon>
        <taxon>Spiralia</taxon>
        <taxon>Lophotrochozoa</taxon>
        <taxon>Platyhelminthes</taxon>
        <taxon>Trematoda</taxon>
        <taxon>Digenea</taxon>
        <taxon>Strigeidida</taxon>
        <taxon>Schistosomatoidea</taxon>
        <taxon>Schistosomatidae</taxon>
        <taxon>Schistosoma</taxon>
    </lineage>
</organism>
<sequence length="69" mass="7601">MGYGRVTWEENNNTSNAPEAGLDTKAVRGRGSNALSGKSRQEEDGEEKVMACGARWPCQSLFPWDLLNN</sequence>